<feature type="modified residue" description="FMN phosphoryl threonine" evidence="10">
    <location>
        <position position="181"/>
    </location>
</feature>
<dbReference type="EMBL" id="JAHLQO010000003">
    <property type="protein sequence ID" value="MBU5668936.1"/>
    <property type="molecule type" value="Genomic_DNA"/>
</dbReference>
<dbReference type="PANTHER" id="PTHR30578:SF0">
    <property type="entry name" value="ION-TRANSLOCATING OXIDOREDUCTASE COMPLEX SUBUNIT D"/>
    <property type="match status" value="1"/>
</dbReference>
<comment type="subcellular location">
    <subcellularLocation>
        <location evidence="10">Cell membrane</location>
        <topology evidence="10">Multi-pass membrane protein</topology>
    </subcellularLocation>
</comment>
<keyword evidence="7 10" id="KW-0249">Electron transport</keyword>
<feature type="transmembrane region" description="Helical" evidence="10">
    <location>
        <begin position="236"/>
        <end position="255"/>
    </location>
</feature>
<comment type="caution">
    <text evidence="11">The sequence shown here is derived from an EMBL/GenBank/DDBJ whole genome shotgun (WGS) entry which is preliminary data.</text>
</comment>
<dbReference type="Proteomes" id="UP000783742">
    <property type="component" value="Unassembled WGS sequence"/>
</dbReference>
<comment type="cofactor">
    <cofactor evidence="10">
        <name>FMN</name>
        <dbReference type="ChEBI" id="CHEBI:58210"/>
    </cofactor>
</comment>
<reference evidence="11 12" key="1">
    <citation type="submission" date="2021-06" db="EMBL/GenBank/DDBJ databases">
        <authorList>
            <person name="Sun Q."/>
            <person name="Li D."/>
        </authorList>
    </citation>
    <scope>NUCLEOTIDE SEQUENCE [LARGE SCALE GENOMIC DNA]</scope>
    <source>
        <strain evidence="11 12">MSJ-1</strain>
    </source>
</reference>
<dbReference type="HAMAP" id="MF_00462">
    <property type="entry name" value="RsxD_RnfD"/>
    <property type="match status" value="1"/>
</dbReference>
<organism evidence="11 12">
    <name type="scientific">Peptoniphilus ovalis</name>
    <dbReference type="NCBI Taxonomy" id="2841503"/>
    <lineage>
        <taxon>Bacteria</taxon>
        <taxon>Bacillati</taxon>
        <taxon>Bacillota</taxon>
        <taxon>Tissierellia</taxon>
        <taxon>Tissierellales</taxon>
        <taxon>Peptoniphilaceae</taxon>
        <taxon>Peptoniphilus</taxon>
    </lineage>
</organism>
<evidence type="ECO:0000256" key="2">
    <source>
        <dbReference type="ARBA" id="ARBA00022553"/>
    </source>
</evidence>
<feature type="transmembrane region" description="Helical" evidence="10">
    <location>
        <begin position="58"/>
        <end position="75"/>
    </location>
</feature>
<evidence type="ECO:0000256" key="8">
    <source>
        <dbReference type="ARBA" id="ARBA00022989"/>
    </source>
</evidence>
<evidence type="ECO:0000313" key="12">
    <source>
        <dbReference type="Proteomes" id="UP000783742"/>
    </source>
</evidence>
<comment type="caution">
    <text evidence="10">Lacks conserved residue(s) required for the propagation of feature annotation.</text>
</comment>
<evidence type="ECO:0000256" key="4">
    <source>
        <dbReference type="ARBA" id="ARBA00022643"/>
    </source>
</evidence>
<dbReference type="NCBIfam" id="TIGR01946">
    <property type="entry name" value="rnfD"/>
    <property type="match status" value="1"/>
</dbReference>
<comment type="similarity">
    <text evidence="10">Belongs to the NqrB/RnfD family.</text>
</comment>
<feature type="transmembrane region" description="Helical" evidence="10">
    <location>
        <begin position="201"/>
        <end position="224"/>
    </location>
</feature>
<gene>
    <name evidence="10" type="primary">rnfD</name>
    <name evidence="11" type="ORF">KQI68_03685</name>
</gene>
<feature type="transmembrane region" description="Helical" evidence="10">
    <location>
        <begin position="34"/>
        <end position="52"/>
    </location>
</feature>
<keyword evidence="12" id="KW-1185">Reference proteome</keyword>
<accession>A0ABS6FG42</accession>
<keyword evidence="6 10" id="KW-1278">Translocase</keyword>
<protein>
    <recommendedName>
        <fullName evidence="10">Ion-translocating oxidoreductase complex subunit D</fullName>
        <ecNumber evidence="10">7.-.-.-</ecNumber>
    </recommendedName>
    <alternativeName>
        <fullName evidence="10">Rnf electron transport complex subunit D</fullName>
    </alternativeName>
</protein>
<evidence type="ECO:0000256" key="7">
    <source>
        <dbReference type="ARBA" id="ARBA00022982"/>
    </source>
</evidence>
<feature type="transmembrane region" description="Helical" evidence="10">
    <location>
        <begin position="82"/>
        <end position="99"/>
    </location>
</feature>
<dbReference type="RefSeq" id="WP_216548786.1">
    <property type="nucleotide sequence ID" value="NZ_JAHLQO010000003.1"/>
</dbReference>
<keyword evidence="10" id="KW-1003">Cell membrane</keyword>
<feature type="transmembrane region" description="Helical" evidence="10">
    <location>
        <begin position="261"/>
        <end position="278"/>
    </location>
</feature>
<name>A0ABS6FG42_9FIRM</name>
<comment type="subunit">
    <text evidence="10">The complex is composed of six subunits: RnfA, RnfB, RnfC, RnfD, RnfE and RnfG.</text>
</comment>
<evidence type="ECO:0000256" key="5">
    <source>
        <dbReference type="ARBA" id="ARBA00022692"/>
    </source>
</evidence>
<dbReference type="InterPro" id="IPR004338">
    <property type="entry name" value="NqrB/RnfD"/>
</dbReference>
<evidence type="ECO:0000256" key="1">
    <source>
        <dbReference type="ARBA" id="ARBA00022448"/>
    </source>
</evidence>
<keyword evidence="9 10" id="KW-0472">Membrane</keyword>
<evidence type="ECO:0000313" key="11">
    <source>
        <dbReference type="EMBL" id="MBU5668936.1"/>
    </source>
</evidence>
<evidence type="ECO:0000256" key="10">
    <source>
        <dbReference type="HAMAP-Rule" id="MF_00462"/>
    </source>
</evidence>
<dbReference type="InterPro" id="IPR011303">
    <property type="entry name" value="RnfD_bac"/>
</dbReference>
<evidence type="ECO:0000256" key="3">
    <source>
        <dbReference type="ARBA" id="ARBA00022630"/>
    </source>
</evidence>
<dbReference type="PANTHER" id="PTHR30578">
    <property type="entry name" value="ELECTRON TRANSPORT COMPLEX PROTEIN RNFD"/>
    <property type="match status" value="1"/>
</dbReference>
<keyword evidence="4 10" id="KW-0288">FMN</keyword>
<keyword evidence="1 10" id="KW-0813">Transport</keyword>
<dbReference type="EC" id="7.-.-.-" evidence="10"/>
<comment type="function">
    <text evidence="10">Part of a membrane-bound complex that couples electron transfer with translocation of ions across the membrane.</text>
</comment>
<dbReference type="Pfam" id="PF03116">
    <property type="entry name" value="NQR2_RnfD_RnfE"/>
    <property type="match status" value="1"/>
</dbReference>
<proteinExistence type="inferred from homology"/>
<keyword evidence="2 10" id="KW-0597">Phosphoprotein</keyword>
<keyword evidence="5 10" id="KW-0812">Transmembrane</keyword>
<keyword evidence="3 10" id="KW-0285">Flavoprotein</keyword>
<evidence type="ECO:0000256" key="6">
    <source>
        <dbReference type="ARBA" id="ARBA00022967"/>
    </source>
</evidence>
<evidence type="ECO:0000256" key="9">
    <source>
        <dbReference type="ARBA" id="ARBA00023136"/>
    </source>
</evidence>
<keyword evidence="8 10" id="KW-1133">Transmembrane helix</keyword>
<sequence length="338" mass="35922">MENTNIKKDPVTANEAKFVSLAPHIRANDTVSKIMLDVIIALVPAMIAAVYFFGIRSIALIAVCVGSCVFTELITQKALKKPVQINDLSAVVTGILIALNMPQSFPLWMAAFGSVFAILIVKECFGGIGFNFMNPALAARLVLMASWPKEITDYISPEMLKSGIDITTSASQAVDAISSATPLQIIATGDFANLPALSDMFIGNIGGVIGETSAAALLIGFIYLVVRKVISWEIPVIYVAVTAISLIIFGIPVNIVPYELLAGGLLLGAIFMATDYTTNPINRKGRIIFAIGCGFLTALIRTKASLPEGVSYAICLMNIATPIIDKLTIGSAYGEAKK</sequence>